<name>A0A915HZD5_ROMCU</name>
<keyword evidence="3 5" id="KW-1133">Transmembrane helix</keyword>
<feature type="transmembrane region" description="Helical" evidence="5">
    <location>
        <begin position="30"/>
        <end position="63"/>
    </location>
</feature>
<sequence>MCYLGVNSACALQSLLKAPSWRPRFRYYHWSLSMFGSCLCIAVMFMSNWIFAILAIFIGVAVYKYIEYRGAEKEWGDGIRGLGLSAARYALLNLEEGPLHTKNWRHVDHRLQPHGFYLSHVIFQTAIANIM</sequence>
<dbReference type="GO" id="GO:0055064">
    <property type="term" value="P:chloride ion homeostasis"/>
    <property type="evidence" value="ECO:0007669"/>
    <property type="project" value="TreeGrafter"/>
</dbReference>
<organism evidence="7 8">
    <name type="scientific">Romanomermis culicivorax</name>
    <name type="common">Nematode worm</name>
    <dbReference type="NCBI Taxonomy" id="13658"/>
    <lineage>
        <taxon>Eukaryota</taxon>
        <taxon>Metazoa</taxon>
        <taxon>Ecdysozoa</taxon>
        <taxon>Nematoda</taxon>
        <taxon>Enoplea</taxon>
        <taxon>Dorylaimia</taxon>
        <taxon>Mermithida</taxon>
        <taxon>Mermithoidea</taxon>
        <taxon>Mermithidae</taxon>
        <taxon>Romanomermis</taxon>
    </lineage>
</organism>
<dbReference type="GO" id="GO:1990573">
    <property type="term" value="P:potassium ion import across plasma membrane"/>
    <property type="evidence" value="ECO:0007669"/>
    <property type="project" value="TreeGrafter"/>
</dbReference>
<dbReference type="Gene3D" id="1.20.1740.10">
    <property type="entry name" value="Amino acid/polyamine transporter I"/>
    <property type="match status" value="1"/>
</dbReference>
<evidence type="ECO:0000256" key="4">
    <source>
        <dbReference type="ARBA" id="ARBA00023136"/>
    </source>
</evidence>
<dbReference type="GO" id="GO:0055075">
    <property type="term" value="P:potassium ion homeostasis"/>
    <property type="evidence" value="ECO:0007669"/>
    <property type="project" value="TreeGrafter"/>
</dbReference>
<evidence type="ECO:0000313" key="7">
    <source>
        <dbReference type="Proteomes" id="UP000887565"/>
    </source>
</evidence>
<dbReference type="Pfam" id="PF00324">
    <property type="entry name" value="AA_permease"/>
    <property type="match status" value="1"/>
</dbReference>
<dbReference type="PANTHER" id="PTHR11827:SF73">
    <property type="entry name" value="KAZACHOC, ISOFORM G"/>
    <property type="match status" value="1"/>
</dbReference>
<dbReference type="GO" id="GO:0005886">
    <property type="term" value="C:plasma membrane"/>
    <property type="evidence" value="ECO:0007669"/>
    <property type="project" value="TreeGrafter"/>
</dbReference>
<keyword evidence="2 5" id="KW-0812">Transmembrane</keyword>
<dbReference type="AlphaFoldDB" id="A0A915HZD5"/>
<evidence type="ECO:0000313" key="8">
    <source>
        <dbReference type="WBParaSite" id="nRc.2.0.1.t06803-RA"/>
    </source>
</evidence>
<dbReference type="WBParaSite" id="nRc.2.0.1.t06803-RA">
    <property type="protein sequence ID" value="nRc.2.0.1.t06803-RA"/>
    <property type="gene ID" value="nRc.2.0.1.g06803"/>
</dbReference>
<protein>
    <submittedName>
        <fullName evidence="8">Amino acid permease/ SLC12A domain-containing protein</fullName>
    </submittedName>
</protein>
<feature type="domain" description="Amino acid permease/ SLC12A" evidence="6">
    <location>
        <begin position="15"/>
        <end position="108"/>
    </location>
</feature>
<keyword evidence="4 5" id="KW-0472">Membrane</keyword>
<dbReference type="OMA" id="CLCIAVM"/>
<dbReference type="Proteomes" id="UP000887565">
    <property type="component" value="Unplaced"/>
</dbReference>
<dbReference type="GO" id="GO:0006884">
    <property type="term" value="P:cell volume homeostasis"/>
    <property type="evidence" value="ECO:0007669"/>
    <property type="project" value="TreeGrafter"/>
</dbReference>
<evidence type="ECO:0000256" key="5">
    <source>
        <dbReference type="SAM" id="Phobius"/>
    </source>
</evidence>
<keyword evidence="7" id="KW-1185">Reference proteome</keyword>
<dbReference type="GO" id="GO:0015379">
    <property type="term" value="F:potassium:chloride symporter activity"/>
    <property type="evidence" value="ECO:0007669"/>
    <property type="project" value="TreeGrafter"/>
</dbReference>
<dbReference type="InterPro" id="IPR004842">
    <property type="entry name" value="SLC12A_fam"/>
</dbReference>
<evidence type="ECO:0000256" key="3">
    <source>
        <dbReference type="ARBA" id="ARBA00022989"/>
    </source>
</evidence>
<dbReference type="PANTHER" id="PTHR11827">
    <property type="entry name" value="SOLUTE CARRIER FAMILY 12, CATION COTRANSPORTERS"/>
    <property type="match status" value="1"/>
</dbReference>
<reference evidence="8" key="1">
    <citation type="submission" date="2022-11" db="UniProtKB">
        <authorList>
            <consortium name="WormBaseParasite"/>
        </authorList>
    </citation>
    <scope>IDENTIFICATION</scope>
</reference>
<evidence type="ECO:0000256" key="2">
    <source>
        <dbReference type="ARBA" id="ARBA00022692"/>
    </source>
</evidence>
<dbReference type="GO" id="GO:0007268">
    <property type="term" value="P:chemical synaptic transmission"/>
    <property type="evidence" value="ECO:0007669"/>
    <property type="project" value="TreeGrafter"/>
</dbReference>
<proteinExistence type="predicted"/>
<evidence type="ECO:0000256" key="1">
    <source>
        <dbReference type="ARBA" id="ARBA00004141"/>
    </source>
</evidence>
<accession>A0A915HZD5</accession>
<comment type="subcellular location">
    <subcellularLocation>
        <location evidence="1">Membrane</location>
        <topology evidence="1">Multi-pass membrane protein</topology>
    </subcellularLocation>
</comment>
<dbReference type="InterPro" id="IPR004841">
    <property type="entry name" value="AA-permease/SLC12A_dom"/>
</dbReference>
<dbReference type="GO" id="GO:0045202">
    <property type="term" value="C:synapse"/>
    <property type="evidence" value="ECO:0007669"/>
    <property type="project" value="GOC"/>
</dbReference>
<evidence type="ECO:0000259" key="6">
    <source>
        <dbReference type="Pfam" id="PF00324"/>
    </source>
</evidence>